<feature type="region of interest" description="Disordered" evidence="1">
    <location>
        <begin position="19"/>
        <end position="101"/>
    </location>
</feature>
<dbReference type="EMBL" id="DYUZ01000007">
    <property type="protein sequence ID" value="HJG36532.1"/>
    <property type="molecule type" value="Genomic_DNA"/>
</dbReference>
<sequence length="388" mass="41087">MGLIVKKDDSERDYIDGIEVIERSDTPDDLPEVEVELIGGRSAEDIAADASEDERPDDRQPAEGVDEDAGAQGDEDVLDDADGGDSDDGDDGDSESAGEDPFDEAQTLLDRAGGSHRVLFIAGVIAAVVIAGIVGYLVGSGGFSPSTVSSSVLSEGQLGDTVASYSFRGARHDVSAQEAIESEYSLSTIQNEDGTYPAPSAETIISYVRNTILLDEAASRGIEISDEDLDAFAESMLGTTDYTTIADQYGVTEDQARQIMRESATIQRLQEQIAPGYTTLSGPSEPTAPADGNTESASAEYAQYILDLVGDAWDAEAGTWAESDNSYSVALGDIDLASGSATYEQAVTAYYVAYQNFVADATELSDAWAEFTNNLYAEADITLYGVYA</sequence>
<accession>A0A921IV16</accession>
<protein>
    <submittedName>
        <fullName evidence="3">Uncharacterized protein</fullName>
    </submittedName>
</protein>
<dbReference type="Proteomes" id="UP000753256">
    <property type="component" value="Unassembled WGS sequence"/>
</dbReference>
<evidence type="ECO:0000256" key="2">
    <source>
        <dbReference type="SAM" id="Phobius"/>
    </source>
</evidence>
<reference evidence="3" key="1">
    <citation type="journal article" date="2021" name="PeerJ">
        <title>Extensive microbial diversity within the chicken gut microbiome revealed by metagenomics and culture.</title>
        <authorList>
            <person name="Gilroy R."/>
            <person name="Ravi A."/>
            <person name="Getino M."/>
            <person name="Pursley I."/>
            <person name="Horton D.L."/>
            <person name="Alikhan N.F."/>
            <person name="Baker D."/>
            <person name="Gharbi K."/>
            <person name="Hall N."/>
            <person name="Watson M."/>
            <person name="Adriaenssens E.M."/>
            <person name="Foster-Nyarko E."/>
            <person name="Jarju S."/>
            <person name="Secka A."/>
            <person name="Antonio M."/>
            <person name="Oren A."/>
            <person name="Chaudhuri R.R."/>
            <person name="La Ragione R."/>
            <person name="Hildebrand F."/>
            <person name="Pallen M.J."/>
        </authorList>
    </citation>
    <scope>NUCLEOTIDE SEQUENCE</scope>
    <source>
        <strain evidence="3">ChiHjej13B12-9602</strain>
    </source>
</reference>
<feature type="compositionally biased region" description="Acidic residues" evidence="1">
    <location>
        <begin position="46"/>
        <end position="55"/>
    </location>
</feature>
<evidence type="ECO:0000256" key="1">
    <source>
        <dbReference type="SAM" id="MobiDB-lite"/>
    </source>
</evidence>
<proteinExistence type="predicted"/>
<dbReference type="AlphaFoldDB" id="A0A921IV16"/>
<feature type="transmembrane region" description="Helical" evidence="2">
    <location>
        <begin position="118"/>
        <end position="139"/>
    </location>
</feature>
<dbReference type="RefSeq" id="WP_273188746.1">
    <property type="nucleotide sequence ID" value="NZ_DYUZ01000007.1"/>
</dbReference>
<organism evidence="3 4">
    <name type="scientific">Enorma phocaeensis</name>
    <dbReference type="NCBI Taxonomy" id="1871019"/>
    <lineage>
        <taxon>Bacteria</taxon>
        <taxon>Bacillati</taxon>
        <taxon>Actinomycetota</taxon>
        <taxon>Coriobacteriia</taxon>
        <taxon>Coriobacteriales</taxon>
        <taxon>Coriobacteriaceae</taxon>
        <taxon>Enorma</taxon>
    </lineage>
</organism>
<gene>
    <name evidence="3" type="ORF">K8V70_01525</name>
</gene>
<reference evidence="3" key="2">
    <citation type="submission" date="2021-09" db="EMBL/GenBank/DDBJ databases">
        <authorList>
            <person name="Gilroy R."/>
        </authorList>
    </citation>
    <scope>NUCLEOTIDE SEQUENCE</scope>
    <source>
        <strain evidence="3">ChiHjej13B12-9602</strain>
    </source>
</reference>
<dbReference type="SUPFAM" id="SSF109998">
    <property type="entry name" value="Triger factor/SurA peptide-binding domain-like"/>
    <property type="match status" value="1"/>
</dbReference>
<keyword evidence="2" id="KW-0812">Transmembrane</keyword>
<evidence type="ECO:0000313" key="4">
    <source>
        <dbReference type="Proteomes" id="UP000753256"/>
    </source>
</evidence>
<evidence type="ECO:0000313" key="3">
    <source>
        <dbReference type="EMBL" id="HJG36532.1"/>
    </source>
</evidence>
<keyword evidence="2" id="KW-1133">Transmembrane helix</keyword>
<feature type="compositionally biased region" description="Acidic residues" evidence="1">
    <location>
        <begin position="64"/>
        <end position="101"/>
    </location>
</feature>
<dbReference type="InterPro" id="IPR027304">
    <property type="entry name" value="Trigger_fact/SurA_dom_sf"/>
</dbReference>
<keyword evidence="2" id="KW-0472">Membrane</keyword>
<comment type="caution">
    <text evidence="3">The sequence shown here is derived from an EMBL/GenBank/DDBJ whole genome shotgun (WGS) entry which is preliminary data.</text>
</comment>
<name>A0A921IV16_9ACTN</name>